<dbReference type="AlphaFoldDB" id="A0A0B5E355"/>
<comment type="subcellular location">
    <subcellularLocation>
        <location evidence="1">Periplasm</location>
    </subcellularLocation>
</comment>
<evidence type="ECO:0000256" key="1">
    <source>
        <dbReference type="ARBA" id="ARBA00004418"/>
    </source>
</evidence>
<feature type="signal peptide" evidence="3">
    <location>
        <begin position="1"/>
        <end position="36"/>
    </location>
</feature>
<evidence type="ECO:0000256" key="2">
    <source>
        <dbReference type="ARBA" id="ARBA00005695"/>
    </source>
</evidence>
<keyword evidence="6" id="KW-1185">Reference proteome</keyword>
<feature type="domain" description="Solute-binding protein family 5" evidence="4">
    <location>
        <begin position="118"/>
        <end position="536"/>
    </location>
</feature>
<dbReference type="GO" id="GO:1904680">
    <property type="term" value="F:peptide transmembrane transporter activity"/>
    <property type="evidence" value="ECO:0007669"/>
    <property type="project" value="TreeGrafter"/>
</dbReference>
<dbReference type="PANTHER" id="PTHR30290">
    <property type="entry name" value="PERIPLASMIC BINDING COMPONENT OF ABC TRANSPORTER"/>
    <property type="match status" value="1"/>
</dbReference>
<organism evidence="5 6">
    <name type="scientific">Celeribacter indicus</name>
    <dbReference type="NCBI Taxonomy" id="1208324"/>
    <lineage>
        <taxon>Bacteria</taxon>
        <taxon>Pseudomonadati</taxon>
        <taxon>Pseudomonadota</taxon>
        <taxon>Alphaproteobacteria</taxon>
        <taxon>Rhodobacterales</taxon>
        <taxon>Roseobacteraceae</taxon>
        <taxon>Celeribacter</taxon>
    </lineage>
</organism>
<dbReference type="Gene3D" id="3.10.105.10">
    <property type="entry name" value="Dipeptide-binding Protein, Domain 3"/>
    <property type="match status" value="1"/>
</dbReference>
<evidence type="ECO:0000256" key="3">
    <source>
        <dbReference type="SAM" id="SignalP"/>
    </source>
</evidence>
<dbReference type="CDD" id="cd08500">
    <property type="entry name" value="PBP2_NikA_DppA_OppA_like_4"/>
    <property type="match status" value="1"/>
</dbReference>
<sequence length="662" mass="74323">MEEKMTSSHKMPAWRLSLIGMAGASVFAAAAAFAQAEPPMLQDRVDAGELPPLAERLPDAPMVVEPLNEVGQYGGTFDILMIGASDTGTLQTTIGYEFLTRFDTWTPENTGTGIAPDVKPNVAESIDVNDDATEFVFHLRPGMKWSDGEDFDADDIMFWYEHVMANRDLFGGPPRWAQAPGGGTMTVEKIDQYTVSFNFDQPNGLLLTWLAAPTTPRLPSPNLPTSYPEHYLSQFHKDTGEEADTLAQRAGFQGWVDYFHYQADPWRNPDLPVLSPWVITEGIGQGTGEHLSAVRNPYYFKVDPEGNQLPYIDEAAVSVISDPQVALLEAASGTFDLVDNYIGNITTPENRGTFYENQERGNYHFYEVLPNRANLNIVSFNLNHRDPVRRELYRNKDFRIAMSHAINREEIIDLVYLGQGEPYQVVERPESPLFDEEMATQYTEFDLEKANRMLDDLGLTERNGAGIRLLSDGRPLQITMDIAVIRPEWIDAAELMRGYWQDAGVGLVINTMELTALIERAASASHDASIFSASSGVDTLFQPRYYVPTDGFNLYAPDWGQWYGNGRIEENRPEDIPDAIVRQMDLYDEALSTPDDARRTELMTELMQITKENLWNIGVMQPGADYGLINNALHNVPETMMASTNFPHPGSTNPEQYYFSEE</sequence>
<dbReference type="EMBL" id="CP004393">
    <property type="protein sequence ID" value="AJE47820.1"/>
    <property type="molecule type" value="Genomic_DNA"/>
</dbReference>
<dbReference type="SUPFAM" id="SSF53850">
    <property type="entry name" value="Periplasmic binding protein-like II"/>
    <property type="match status" value="1"/>
</dbReference>
<proteinExistence type="inferred from homology"/>
<dbReference type="Proteomes" id="UP000031521">
    <property type="component" value="Chromosome"/>
</dbReference>
<dbReference type="PANTHER" id="PTHR30290:SF62">
    <property type="entry name" value="OLIGOPEPTIDE ABC TRANSPORTER, PERIPLASMIC OLIGOPEPTIDE-BINDING PROTEIN"/>
    <property type="match status" value="1"/>
</dbReference>
<dbReference type="HOGENOM" id="CLU_017028_8_2_5"/>
<gene>
    <name evidence="5" type="ORF">P73_3105</name>
</gene>
<protein>
    <submittedName>
        <fullName evidence="5">Family 5 extracellular solute-binding protein</fullName>
    </submittedName>
</protein>
<dbReference type="InterPro" id="IPR039424">
    <property type="entry name" value="SBP_5"/>
</dbReference>
<dbReference type="GO" id="GO:0015833">
    <property type="term" value="P:peptide transport"/>
    <property type="evidence" value="ECO:0007669"/>
    <property type="project" value="TreeGrafter"/>
</dbReference>
<name>A0A0B5E355_9RHOB</name>
<feature type="chain" id="PRO_5002115709" evidence="3">
    <location>
        <begin position="37"/>
        <end position="662"/>
    </location>
</feature>
<evidence type="ECO:0000313" key="6">
    <source>
        <dbReference type="Proteomes" id="UP000031521"/>
    </source>
</evidence>
<dbReference type="InterPro" id="IPR000914">
    <property type="entry name" value="SBP_5_dom"/>
</dbReference>
<dbReference type="Gene3D" id="3.40.190.10">
    <property type="entry name" value="Periplasmic binding protein-like II"/>
    <property type="match status" value="1"/>
</dbReference>
<evidence type="ECO:0000259" key="4">
    <source>
        <dbReference type="Pfam" id="PF00496"/>
    </source>
</evidence>
<accession>A0A0B5E355</accession>
<dbReference type="STRING" id="1208324.P73_3105"/>
<reference evidence="5 6" key="1">
    <citation type="journal article" date="2014" name="Int. J. Syst. Evol. Microbiol.">
        <title>Celeribacter indicus sp. nov., a polycyclic aromatic hydrocarbon-degrading bacterium from deep-sea sediment and reclassification of Huaishuia halophila as Celeribacter halophilus comb. nov.</title>
        <authorList>
            <person name="Lai Q."/>
            <person name="Cao J."/>
            <person name="Yuan J."/>
            <person name="Li F."/>
            <person name="Shao Z."/>
        </authorList>
    </citation>
    <scope>NUCLEOTIDE SEQUENCE [LARGE SCALE GENOMIC DNA]</scope>
    <source>
        <strain evidence="5">P73</strain>
    </source>
</reference>
<keyword evidence="3" id="KW-0732">Signal</keyword>
<dbReference type="KEGG" id="cid:P73_3105"/>
<comment type="similarity">
    <text evidence="2">Belongs to the bacterial solute-binding protein 5 family.</text>
</comment>
<evidence type="ECO:0000313" key="5">
    <source>
        <dbReference type="EMBL" id="AJE47820.1"/>
    </source>
</evidence>
<dbReference type="Pfam" id="PF00496">
    <property type="entry name" value="SBP_bac_5"/>
    <property type="match status" value="1"/>
</dbReference>